<dbReference type="EC" id="2.1.1.72" evidence="1"/>
<dbReference type="GO" id="GO:0009007">
    <property type="term" value="F:site-specific DNA-methyltransferase (adenine-specific) activity"/>
    <property type="evidence" value="ECO:0007669"/>
    <property type="project" value="UniProtKB-EC"/>
</dbReference>
<dbReference type="SUPFAM" id="SSF53335">
    <property type="entry name" value="S-adenosyl-L-methionine-dependent methyltransferases"/>
    <property type="match status" value="1"/>
</dbReference>
<evidence type="ECO:0000256" key="3">
    <source>
        <dbReference type="ARBA" id="ARBA00022679"/>
    </source>
</evidence>
<evidence type="ECO:0000256" key="5">
    <source>
        <dbReference type="ARBA" id="ARBA00022747"/>
    </source>
</evidence>
<keyword evidence="5" id="KW-0680">Restriction system</keyword>
<dbReference type="InterPro" id="IPR050953">
    <property type="entry name" value="N4_N6_ade-DNA_methylase"/>
</dbReference>
<dbReference type="InterPro" id="IPR029063">
    <property type="entry name" value="SAM-dependent_MTases_sf"/>
</dbReference>
<dbReference type="GO" id="GO:0009307">
    <property type="term" value="P:DNA restriction-modification system"/>
    <property type="evidence" value="ECO:0007669"/>
    <property type="project" value="UniProtKB-KW"/>
</dbReference>
<comment type="catalytic activity">
    <reaction evidence="7">
        <text>a 2'-deoxyadenosine in DNA + S-adenosyl-L-methionine = an N(6)-methyl-2'-deoxyadenosine in DNA + S-adenosyl-L-homocysteine + H(+)</text>
        <dbReference type="Rhea" id="RHEA:15197"/>
        <dbReference type="Rhea" id="RHEA-COMP:12418"/>
        <dbReference type="Rhea" id="RHEA-COMP:12419"/>
        <dbReference type="ChEBI" id="CHEBI:15378"/>
        <dbReference type="ChEBI" id="CHEBI:57856"/>
        <dbReference type="ChEBI" id="CHEBI:59789"/>
        <dbReference type="ChEBI" id="CHEBI:90615"/>
        <dbReference type="ChEBI" id="CHEBI:90616"/>
        <dbReference type="EC" id="2.1.1.72"/>
    </reaction>
</comment>
<dbReference type="GO" id="GO:0003677">
    <property type="term" value="F:DNA binding"/>
    <property type="evidence" value="ECO:0007669"/>
    <property type="project" value="UniProtKB-KW"/>
</dbReference>
<evidence type="ECO:0000256" key="1">
    <source>
        <dbReference type="ARBA" id="ARBA00011900"/>
    </source>
</evidence>
<gene>
    <name evidence="10" type="ORF">GN157_01035</name>
</gene>
<keyword evidence="6" id="KW-0238">DNA-binding</keyword>
<dbReference type="PANTHER" id="PTHR33841:SF1">
    <property type="entry name" value="DNA METHYLTRANSFERASE A"/>
    <property type="match status" value="1"/>
</dbReference>
<comment type="caution">
    <text evidence="10">The sequence shown here is derived from an EMBL/GenBank/DDBJ whole genome shotgun (WGS) entry which is preliminary data.</text>
</comment>
<feature type="domain" description="Type II methyltransferase M.TaqI-like" evidence="8">
    <location>
        <begin position="517"/>
        <end position="755"/>
    </location>
</feature>
<evidence type="ECO:0000256" key="6">
    <source>
        <dbReference type="ARBA" id="ARBA00023125"/>
    </source>
</evidence>
<evidence type="ECO:0000313" key="10">
    <source>
        <dbReference type="EMBL" id="MUV02282.1"/>
    </source>
</evidence>
<accession>A0A6N8H7N0</accession>
<proteinExistence type="predicted"/>
<dbReference type="Pfam" id="PF12950">
    <property type="entry name" value="TaqI_C"/>
    <property type="match status" value="1"/>
</dbReference>
<evidence type="ECO:0000256" key="2">
    <source>
        <dbReference type="ARBA" id="ARBA00022603"/>
    </source>
</evidence>
<evidence type="ECO:0000259" key="8">
    <source>
        <dbReference type="Pfam" id="PF07669"/>
    </source>
</evidence>
<dbReference type="OrthoDB" id="32195at2"/>
<dbReference type="InterPro" id="IPR011639">
    <property type="entry name" value="MethylTrfase_TaqI-like_dom"/>
</dbReference>
<protein>
    <recommendedName>
        <fullName evidence="1">site-specific DNA-methyltransferase (adenine-specific)</fullName>
        <ecNumber evidence="1">2.1.1.72</ecNumber>
    </recommendedName>
</protein>
<evidence type="ECO:0000256" key="7">
    <source>
        <dbReference type="ARBA" id="ARBA00047942"/>
    </source>
</evidence>
<dbReference type="AlphaFoldDB" id="A0A6N8H7N0"/>
<dbReference type="PANTHER" id="PTHR33841">
    <property type="entry name" value="DNA METHYLTRANSFERASE YEEA-RELATED"/>
    <property type="match status" value="1"/>
</dbReference>
<feature type="domain" description="TaqI-like C-terminal specificity" evidence="9">
    <location>
        <begin position="878"/>
        <end position="995"/>
    </location>
</feature>
<keyword evidence="3" id="KW-0808">Transferase</keyword>
<dbReference type="GO" id="GO:0032259">
    <property type="term" value="P:methylation"/>
    <property type="evidence" value="ECO:0007669"/>
    <property type="project" value="UniProtKB-KW"/>
</dbReference>
<dbReference type="Proteomes" id="UP000433945">
    <property type="component" value="Unassembled WGS sequence"/>
</dbReference>
<sequence length="1113" mass="129259">MDRATLHKIFEKAYNHQDWIKVLQSVFGARQLYTQPKPILLPNNDRATEAFELGNFTTSDDRIIGLYRINVKSDVWLERNKVSLRELLRNVYKYDVDGAIVVFVQDEKWRLSFISEIKVLNDEGEIIKQVTEPKRYTYLLGKGEKVRTPSDRLSKLTGKVISLQDMLNAFSVEALNEEFYKIVQSFFYELVGGKIGKGKKVTDYGNGILQLPNTDRNVRQEFAVRLIGRAVFCWFLKMKKSDDEIALLPETLLSSDAVKQYNNYYHTILERLFFQTLNTPMDERLSNLPEGTETIPFLNGGLFESNIEDYYKSDSQGNNQNNFGIGDDWFLRFFEELEKYNFTIDENSVTEIEVSVDPEMLGRIFENLLAEIDPDSGETARKATGSFYTPREIVDYMATESLVQYLHNQTGIVQEKVRPIFKMLETADPTFTDAEKNNILNALDQVKILDPACGSGAFPMGVLQKIVQALQKLDPEAEWWKKRQIDRIKNPTVKKLLKEKLASSGVEYARKIGVIQNSLYGVDIQPVAAEISKLRCFLSLVVDENIDDSRPNRGVEPLPNLEFKFVTADTLLNLPDENNQRSMFDNFDELQELEELRNEYIQSYGKTKKSIKDKFLKVQQKIAKDQNGLWGDSESKAYKLGNWDPFGNRKADWFDPKWMFGFEEFDIVIGNPPYGVSIKGDYRKDIIDHLGKVPDFEIYYYFIEKAHLVLKDNGILSYIIPNTYLFNTYATDYRKQIVNKWNLDEILDCTKFTIFQSATVRNTINLWSKYEQKKSLKVGYRKTKNINSFKDLILKPRLSIDFDELLLMNQNWGLAFMLDHLTIEIISRIRGNRKQLNNYYPEISQGLIAYDKYQGQSQDIIEKRAYHYNSFEKDSLKKWLWGADVTKFNVNWNGKEYIDYCDGIANPRNPIFFKGERLLVREITNPSIFAGVTDEELYNDPSIIIVKSNTKYSVKFLASVLNSKLATFYHFNFSPKATKGDFPKILVKDIKEFPLPMPNNTILFETVVEYLIFLKTLNKESLDVQLKIAYLQQVIDGMVYELYFPELLQKHQRTITEHLGELPSLTHLKEESEQIKVVETVFNRLNDKTHPVRNNLFFMKNIKEIALIEGINQ</sequence>
<dbReference type="InterPro" id="IPR002052">
    <property type="entry name" value="DNA_methylase_N6_adenine_CS"/>
</dbReference>
<dbReference type="EMBL" id="WOWP01000002">
    <property type="protein sequence ID" value="MUV02282.1"/>
    <property type="molecule type" value="Genomic_DNA"/>
</dbReference>
<dbReference type="PROSITE" id="PS00092">
    <property type="entry name" value="N6_MTASE"/>
    <property type="match status" value="1"/>
</dbReference>
<evidence type="ECO:0000256" key="4">
    <source>
        <dbReference type="ARBA" id="ARBA00022691"/>
    </source>
</evidence>
<reference evidence="10 11" key="1">
    <citation type="submission" date="2019-12" db="EMBL/GenBank/DDBJ databases">
        <authorList>
            <person name="Sun J.-Q."/>
        </authorList>
    </citation>
    <scope>NUCLEOTIDE SEQUENCE [LARGE SCALE GENOMIC DNA]</scope>
    <source>
        <strain evidence="10 11">JCM 17928</strain>
    </source>
</reference>
<keyword evidence="4" id="KW-0949">S-adenosyl-L-methionine</keyword>
<dbReference type="Gene3D" id="3.40.50.150">
    <property type="entry name" value="Vaccinia Virus protein VP39"/>
    <property type="match status" value="1"/>
</dbReference>
<dbReference type="InterPro" id="IPR025931">
    <property type="entry name" value="TaqI_C"/>
</dbReference>
<dbReference type="SUPFAM" id="SSF116734">
    <property type="entry name" value="DNA methylase specificity domain"/>
    <property type="match status" value="1"/>
</dbReference>
<dbReference type="PRINTS" id="PR00507">
    <property type="entry name" value="N12N6MTFRASE"/>
</dbReference>
<name>A0A6N8H7N0_9FLAO</name>
<dbReference type="Pfam" id="PF07669">
    <property type="entry name" value="Eco57I"/>
    <property type="match status" value="1"/>
</dbReference>
<organism evidence="10 11">
    <name type="scientific">Flavobacterium rakeshii</name>
    <dbReference type="NCBI Taxonomy" id="1038845"/>
    <lineage>
        <taxon>Bacteria</taxon>
        <taxon>Pseudomonadati</taxon>
        <taxon>Bacteroidota</taxon>
        <taxon>Flavobacteriia</taxon>
        <taxon>Flavobacteriales</taxon>
        <taxon>Flavobacteriaceae</taxon>
        <taxon>Flavobacterium</taxon>
    </lineage>
</organism>
<keyword evidence="11" id="KW-1185">Reference proteome</keyword>
<evidence type="ECO:0000259" key="9">
    <source>
        <dbReference type="Pfam" id="PF12950"/>
    </source>
</evidence>
<evidence type="ECO:0000313" key="11">
    <source>
        <dbReference type="Proteomes" id="UP000433945"/>
    </source>
</evidence>
<dbReference type="RefSeq" id="WP_157481288.1">
    <property type="nucleotide sequence ID" value="NZ_WOWP01000002.1"/>
</dbReference>
<keyword evidence="2 10" id="KW-0489">Methyltransferase</keyword>